<accession>A0AAD4TAZ9</accession>
<dbReference type="Proteomes" id="UP001202328">
    <property type="component" value="Unassembled WGS sequence"/>
</dbReference>
<dbReference type="AlphaFoldDB" id="A0AAD4TAZ9"/>
<evidence type="ECO:0000313" key="1">
    <source>
        <dbReference type="EMBL" id="KAI3946777.1"/>
    </source>
</evidence>
<reference evidence="1" key="1">
    <citation type="submission" date="2022-04" db="EMBL/GenBank/DDBJ databases">
        <title>A functionally conserved STORR gene fusion in Papaver species that diverged 16.8 million years ago.</title>
        <authorList>
            <person name="Catania T."/>
        </authorList>
    </citation>
    <scope>NUCLEOTIDE SEQUENCE</scope>
    <source>
        <strain evidence="1">S-188037</strain>
    </source>
</reference>
<proteinExistence type="predicted"/>
<keyword evidence="2" id="KW-1185">Reference proteome</keyword>
<feature type="non-terminal residue" evidence="1">
    <location>
        <position position="1"/>
    </location>
</feature>
<feature type="non-terminal residue" evidence="1">
    <location>
        <position position="72"/>
    </location>
</feature>
<dbReference type="EMBL" id="JAJJMB010003633">
    <property type="protein sequence ID" value="KAI3946777.1"/>
    <property type="molecule type" value="Genomic_DNA"/>
</dbReference>
<protein>
    <submittedName>
        <fullName evidence="1">Uncharacterized protein</fullName>
    </submittedName>
</protein>
<evidence type="ECO:0000313" key="2">
    <source>
        <dbReference type="Proteomes" id="UP001202328"/>
    </source>
</evidence>
<sequence length="72" mass="8424">AETRQAELEYENIQLVNDAEDVCHPIDDPRSPVSDTEEMGIGVYCEFVKNYFKDHHWVNTVHPQQYMEAVNK</sequence>
<gene>
    <name evidence="1" type="ORF">MKW98_003340</name>
</gene>
<comment type="caution">
    <text evidence="1">The sequence shown here is derived from an EMBL/GenBank/DDBJ whole genome shotgun (WGS) entry which is preliminary data.</text>
</comment>
<organism evidence="1 2">
    <name type="scientific">Papaver atlanticum</name>
    <dbReference type="NCBI Taxonomy" id="357466"/>
    <lineage>
        <taxon>Eukaryota</taxon>
        <taxon>Viridiplantae</taxon>
        <taxon>Streptophyta</taxon>
        <taxon>Embryophyta</taxon>
        <taxon>Tracheophyta</taxon>
        <taxon>Spermatophyta</taxon>
        <taxon>Magnoliopsida</taxon>
        <taxon>Ranunculales</taxon>
        <taxon>Papaveraceae</taxon>
        <taxon>Papaveroideae</taxon>
        <taxon>Papaver</taxon>
    </lineage>
</organism>
<name>A0AAD4TAZ9_9MAGN</name>